<dbReference type="EMBL" id="BOMH01000088">
    <property type="protein sequence ID" value="GID70896.1"/>
    <property type="molecule type" value="Genomic_DNA"/>
</dbReference>
<name>A0A919MH44_9ACTN</name>
<dbReference type="InterPro" id="IPR036388">
    <property type="entry name" value="WH-like_DNA-bd_sf"/>
</dbReference>
<dbReference type="Gene3D" id="3.30.420.40">
    <property type="match status" value="2"/>
</dbReference>
<dbReference type="PANTHER" id="PTHR18964:SF149">
    <property type="entry name" value="BIFUNCTIONAL UDP-N-ACETYLGLUCOSAMINE 2-EPIMERASE_N-ACETYLMANNOSAMINE KINASE"/>
    <property type="match status" value="1"/>
</dbReference>
<dbReference type="InterPro" id="IPR000600">
    <property type="entry name" value="ROK"/>
</dbReference>
<dbReference type="GO" id="GO:0043565">
    <property type="term" value="F:sequence-specific DNA binding"/>
    <property type="evidence" value="ECO:0007669"/>
    <property type="project" value="InterPro"/>
</dbReference>
<dbReference type="InterPro" id="IPR000485">
    <property type="entry name" value="AsnC-type_HTH_dom"/>
</dbReference>
<dbReference type="CDD" id="cd00090">
    <property type="entry name" value="HTH_ARSR"/>
    <property type="match status" value="1"/>
</dbReference>
<dbReference type="InterPro" id="IPR011991">
    <property type="entry name" value="ArsR-like_HTH"/>
</dbReference>
<evidence type="ECO:0008006" key="5">
    <source>
        <dbReference type="Google" id="ProtNLM"/>
    </source>
</evidence>
<evidence type="ECO:0000313" key="4">
    <source>
        <dbReference type="Proteomes" id="UP000619479"/>
    </source>
</evidence>
<dbReference type="PANTHER" id="PTHR18964">
    <property type="entry name" value="ROK (REPRESSOR, ORF, KINASE) FAMILY"/>
    <property type="match status" value="1"/>
</dbReference>
<comment type="caution">
    <text evidence="3">The sequence shown here is derived from an EMBL/GenBank/DDBJ whole genome shotgun (WGS) entry which is preliminary data.</text>
</comment>
<dbReference type="Gene3D" id="1.10.10.10">
    <property type="entry name" value="Winged helix-like DNA-binding domain superfamily/Winged helix DNA-binding domain"/>
    <property type="match status" value="1"/>
</dbReference>
<sequence>MNFERSQPAPVSPTPGDPAVPSSPDPAGAASPDSARAPSQDLVRALTDERVIRALIDHRRLTRAELAAEIGISKPTAGESVRRLTERGLVADTGERTPGGRGRGRVGSYYALAPAIGGALAVTIGPEGIVAECLDVYGDGIASATRHPEPSRVGAALAEAVSEVRDLTPQPIRLAVVSAADPVDRVTGRLVQLPDSPFLVGELDPVAIICAYVDGPVIVDNDVNWAAAAQGRRDFAYLYLGEGLGAAIVDDGGIRRGSSGLTGEISHLLTVGPQGRAIAFIDLFGELGLRKPGTTAIDVPRLKESSTAVRETIATAVGGVIAAVIALADPEDIVVGGSWGPFLIGEIRAAAARLPRQVPLRAAAPTGSPASVGVRAEAISRLRASITADL</sequence>
<dbReference type="SUPFAM" id="SSF53067">
    <property type="entry name" value="Actin-like ATPase domain"/>
    <property type="match status" value="1"/>
</dbReference>
<dbReference type="RefSeq" id="WP_203755348.1">
    <property type="nucleotide sequence ID" value="NZ_BAAAUC010000080.1"/>
</dbReference>
<dbReference type="PRINTS" id="PR00033">
    <property type="entry name" value="HTHASNC"/>
</dbReference>
<evidence type="ECO:0000256" key="2">
    <source>
        <dbReference type="SAM" id="MobiDB-lite"/>
    </source>
</evidence>
<accession>A0A919MH44</accession>
<dbReference type="InterPro" id="IPR036390">
    <property type="entry name" value="WH_DNA-bd_sf"/>
</dbReference>
<dbReference type="SUPFAM" id="SSF46785">
    <property type="entry name" value="Winged helix' DNA-binding domain"/>
    <property type="match status" value="1"/>
</dbReference>
<organism evidence="3 4">
    <name type="scientific">Actinoplanes cyaneus</name>
    <dbReference type="NCBI Taxonomy" id="52696"/>
    <lineage>
        <taxon>Bacteria</taxon>
        <taxon>Bacillati</taxon>
        <taxon>Actinomycetota</taxon>
        <taxon>Actinomycetes</taxon>
        <taxon>Micromonosporales</taxon>
        <taxon>Micromonosporaceae</taxon>
        <taxon>Actinoplanes</taxon>
    </lineage>
</organism>
<evidence type="ECO:0000256" key="1">
    <source>
        <dbReference type="ARBA" id="ARBA00006479"/>
    </source>
</evidence>
<feature type="region of interest" description="Disordered" evidence="2">
    <location>
        <begin position="1"/>
        <end position="40"/>
    </location>
</feature>
<keyword evidence="4" id="KW-1185">Reference proteome</keyword>
<protein>
    <recommendedName>
        <fullName evidence="5">ROK family transcriptional regulator</fullName>
    </recommendedName>
</protein>
<comment type="similarity">
    <text evidence="1">Belongs to the ROK (NagC/XylR) family.</text>
</comment>
<dbReference type="Pfam" id="PF00480">
    <property type="entry name" value="ROK"/>
    <property type="match status" value="1"/>
</dbReference>
<dbReference type="InterPro" id="IPR043129">
    <property type="entry name" value="ATPase_NBD"/>
</dbReference>
<dbReference type="Pfam" id="PF13412">
    <property type="entry name" value="HTH_24"/>
    <property type="match status" value="1"/>
</dbReference>
<dbReference type="Proteomes" id="UP000619479">
    <property type="component" value="Unassembled WGS sequence"/>
</dbReference>
<proteinExistence type="inferred from homology"/>
<reference evidence="3" key="1">
    <citation type="submission" date="2021-01" db="EMBL/GenBank/DDBJ databases">
        <title>Whole genome shotgun sequence of Actinoplanes cyaneus NBRC 14990.</title>
        <authorList>
            <person name="Komaki H."/>
            <person name="Tamura T."/>
        </authorList>
    </citation>
    <scope>NUCLEOTIDE SEQUENCE</scope>
    <source>
        <strain evidence="3">NBRC 14990</strain>
    </source>
</reference>
<dbReference type="AlphaFoldDB" id="A0A919MH44"/>
<gene>
    <name evidence="3" type="ORF">Acy02nite_87770</name>
</gene>
<feature type="compositionally biased region" description="Pro residues" evidence="2">
    <location>
        <begin position="10"/>
        <end position="24"/>
    </location>
</feature>
<evidence type="ECO:0000313" key="3">
    <source>
        <dbReference type="EMBL" id="GID70896.1"/>
    </source>
</evidence>
<feature type="compositionally biased region" description="Low complexity" evidence="2">
    <location>
        <begin position="25"/>
        <end position="39"/>
    </location>
</feature>